<sequence length="124" mass="13811">MASITMLAPLTYDRIGHKLAVMATNHPITAILQRWETRRDVYEDARAANPDLDMVAVHRWFKRGSLPPKYDAALLQGAERRGIGLHPMEIVKARSGHIDQAGHSIAPIQPRRPRSGKSAAEVSR</sequence>
<dbReference type="EMBL" id="JBIMPR010000003">
    <property type="protein sequence ID" value="MFH5773565.1"/>
    <property type="molecule type" value="Genomic_DNA"/>
</dbReference>
<evidence type="ECO:0000313" key="2">
    <source>
        <dbReference type="EMBL" id="MFH5773565.1"/>
    </source>
</evidence>
<evidence type="ECO:0000313" key="3">
    <source>
        <dbReference type="Proteomes" id="UP001609376"/>
    </source>
</evidence>
<dbReference type="RefSeq" id="WP_395132421.1">
    <property type="nucleotide sequence ID" value="NZ_JBIMPR010000003.1"/>
</dbReference>
<name>A0ABW7LH71_9RHOB</name>
<protein>
    <submittedName>
        <fullName evidence="2">Uncharacterized protein</fullName>
    </submittedName>
</protein>
<comment type="caution">
    <text evidence="2">The sequence shown here is derived from an EMBL/GenBank/DDBJ whole genome shotgun (WGS) entry which is preliminary data.</text>
</comment>
<reference evidence="2 3" key="1">
    <citation type="submission" date="2024-10" db="EMBL/GenBank/DDBJ databases">
        <title>Paracoccus drimophilus sp. nov., a novel bacterium from corn roots in Hunan.</title>
        <authorList>
            <person name="Li X."/>
        </authorList>
    </citation>
    <scope>NUCLEOTIDE SEQUENCE [LARGE SCALE GENOMIC DNA]</scope>
    <source>
        <strain evidence="2 3">NGMCC 1.201697</strain>
    </source>
</reference>
<evidence type="ECO:0000256" key="1">
    <source>
        <dbReference type="SAM" id="MobiDB-lite"/>
    </source>
</evidence>
<feature type="region of interest" description="Disordered" evidence="1">
    <location>
        <begin position="99"/>
        <end position="124"/>
    </location>
</feature>
<gene>
    <name evidence="2" type="ORF">ACHFJ0_04880</name>
</gene>
<keyword evidence="3" id="KW-1185">Reference proteome</keyword>
<proteinExistence type="predicted"/>
<organism evidence="2 3">
    <name type="scientific">Paracoccus broussonetiae subsp. drimophilus</name>
    <dbReference type="NCBI Taxonomy" id="3373869"/>
    <lineage>
        <taxon>Bacteria</taxon>
        <taxon>Pseudomonadati</taxon>
        <taxon>Pseudomonadota</taxon>
        <taxon>Alphaproteobacteria</taxon>
        <taxon>Rhodobacterales</taxon>
        <taxon>Paracoccaceae</taxon>
        <taxon>Paracoccus</taxon>
        <taxon>Paracoccus broussonetiae</taxon>
    </lineage>
</organism>
<dbReference type="Proteomes" id="UP001609376">
    <property type="component" value="Unassembled WGS sequence"/>
</dbReference>
<accession>A0ABW7LH71</accession>